<keyword evidence="4 7" id="KW-0808">Transferase</keyword>
<comment type="subcellular location">
    <subcellularLocation>
        <location evidence="1">Cell inner membrane</location>
    </subcellularLocation>
</comment>
<evidence type="ECO:0000256" key="6">
    <source>
        <dbReference type="ARBA" id="ARBA00023315"/>
    </source>
</evidence>
<sequence>MATNYKTSVYTGITYRIIYFLLYKVMRYRYTEVIQNLSRSFPEKSYEEIKRIALEFYHHFSRLFAEIPVLMMLPRGRVAKRLVLEGAALVEQYQAEGRPVIIMLGHYGNWECLSLLPALLPCRVYGVFKPLSNRFFDRLMKKIRSRFGLQLLSMEEVPRHMLQRRQPPGAYIFVSDQSPPHCKHIVDFLHQPTSVITGTERLARATNAVVLYAVLHKTKACQWKMSLSLITDEPVNTAPFEITHIFNARLENDIRQRPAYWLWTHRRWKNNLSAI</sequence>
<organism evidence="7 8">
    <name type="scientific">Chitinophaga flava</name>
    <dbReference type="NCBI Taxonomy" id="2259036"/>
    <lineage>
        <taxon>Bacteria</taxon>
        <taxon>Pseudomonadati</taxon>
        <taxon>Bacteroidota</taxon>
        <taxon>Chitinophagia</taxon>
        <taxon>Chitinophagales</taxon>
        <taxon>Chitinophagaceae</taxon>
        <taxon>Chitinophaga</taxon>
    </lineage>
</organism>
<keyword evidence="6 7" id="KW-0012">Acyltransferase</keyword>
<dbReference type="OrthoDB" id="9801955at2"/>
<dbReference type="AlphaFoldDB" id="A0A365XVF7"/>
<keyword evidence="3" id="KW-0997">Cell inner membrane</keyword>
<proteinExistence type="predicted"/>
<dbReference type="PANTHER" id="PTHR30606:SF10">
    <property type="entry name" value="PHOSPHATIDYLINOSITOL MANNOSIDE ACYLTRANSFERASE"/>
    <property type="match status" value="1"/>
</dbReference>
<evidence type="ECO:0000313" key="8">
    <source>
        <dbReference type="Proteomes" id="UP000253410"/>
    </source>
</evidence>
<dbReference type="PANTHER" id="PTHR30606">
    <property type="entry name" value="LIPID A BIOSYNTHESIS LAUROYL ACYLTRANSFERASE"/>
    <property type="match status" value="1"/>
</dbReference>
<dbReference type="InterPro" id="IPR004960">
    <property type="entry name" value="LipA_acyltrans"/>
</dbReference>
<dbReference type="CDD" id="cd07984">
    <property type="entry name" value="LPLAT_LABLAT-like"/>
    <property type="match status" value="1"/>
</dbReference>
<dbReference type="Pfam" id="PF03279">
    <property type="entry name" value="Lip_A_acyltrans"/>
    <property type="match status" value="1"/>
</dbReference>
<keyword evidence="8" id="KW-1185">Reference proteome</keyword>
<accession>A0A365XVF7</accession>
<evidence type="ECO:0000256" key="5">
    <source>
        <dbReference type="ARBA" id="ARBA00023136"/>
    </source>
</evidence>
<evidence type="ECO:0000256" key="1">
    <source>
        <dbReference type="ARBA" id="ARBA00004533"/>
    </source>
</evidence>
<dbReference type="RefSeq" id="WP_113618324.1">
    <property type="nucleotide sequence ID" value="NZ_QFFJ01000002.1"/>
</dbReference>
<dbReference type="Proteomes" id="UP000253410">
    <property type="component" value="Unassembled WGS sequence"/>
</dbReference>
<keyword evidence="5" id="KW-0472">Membrane</keyword>
<dbReference type="EMBL" id="QFFJ01000002">
    <property type="protein sequence ID" value="RBL89575.1"/>
    <property type="molecule type" value="Genomic_DNA"/>
</dbReference>
<keyword evidence="2" id="KW-1003">Cell membrane</keyword>
<protein>
    <submittedName>
        <fullName evidence="7">Lipid A biosynthesis acyltransferase</fullName>
    </submittedName>
</protein>
<reference evidence="7 8" key="1">
    <citation type="submission" date="2018-05" db="EMBL/GenBank/DDBJ databases">
        <title>Chitinophaga sp. K3CV102501T nov., isolated from isolated from a monsoon evergreen broad-leaved forest soil.</title>
        <authorList>
            <person name="Lv Y."/>
        </authorList>
    </citation>
    <scope>NUCLEOTIDE SEQUENCE [LARGE SCALE GENOMIC DNA]</scope>
    <source>
        <strain evidence="7 8">GDMCC 1.1325</strain>
    </source>
</reference>
<dbReference type="GO" id="GO:0016746">
    <property type="term" value="F:acyltransferase activity"/>
    <property type="evidence" value="ECO:0007669"/>
    <property type="project" value="UniProtKB-KW"/>
</dbReference>
<name>A0A365XVF7_9BACT</name>
<evidence type="ECO:0000256" key="4">
    <source>
        <dbReference type="ARBA" id="ARBA00022679"/>
    </source>
</evidence>
<dbReference type="GO" id="GO:0005886">
    <property type="term" value="C:plasma membrane"/>
    <property type="evidence" value="ECO:0007669"/>
    <property type="project" value="UniProtKB-SubCell"/>
</dbReference>
<comment type="caution">
    <text evidence="7">The sequence shown here is derived from an EMBL/GenBank/DDBJ whole genome shotgun (WGS) entry which is preliminary data.</text>
</comment>
<gene>
    <name evidence="7" type="ORF">DF182_24005</name>
</gene>
<dbReference type="GO" id="GO:0009247">
    <property type="term" value="P:glycolipid biosynthetic process"/>
    <property type="evidence" value="ECO:0007669"/>
    <property type="project" value="UniProtKB-ARBA"/>
</dbReference>
<evidence type="ECO:0000256" key="3">
    <source>
        <dbReference type="ARBA" id="ARBA00022519"/>
    </source>
</evidence>
<evidence type="ECO:0000313" key="7">
    <source>
        <dbReference type="EMBL" id="RBL89575.1"/>
    </source>
</evidence>
<evidence type="ECO:0000256" key="2">
    <source>
        <dbReference type="ARBA" id="ARBA00022475"/>
    </source>
</evidence>